<gene>
    <name evidence="3" type="ORF">SUZIE_181520</name>
</gene>
<organism evidence="3 4">
    <name type="scientific">Sciurus carolinensis</name>
    <name type="common">Eastern gray squirrel</name>
    <dbReference type="NCBI Taxonomy" id="30640"/>
    <lineage>
        <taxon>Eukaryota</taxon>
        <taxon>Metazoa</taxon>
        <taxon>Chordata</taxon>
        <taxon>Craniata</taxon>
        <taxon>Vertebrata</taxon>
        <taxon>Euteleostomi</taxon>
        <taxon>Mammalia</taxon>
        <taxon>Eutheria</taxon>
        <taxon>Euarchontoglires</taxon>
        <taxon>Glires</taxon>
        <taxon>Rodentia</taxon>
        <taxon>Sciuromorpha</taxon>
        <taxon>Sciuridae</taxon>
        <taxon>Sciurinae</taxon>
        <taxon>Sciurini</taxon>
        <taxon>Sciurus</taxon>
    </lineage>
</organism>
<dbReference type="PANTHER" id="PTHR15724:SF0">
    <property type="entry name" value="PROTEIN PHOSPHATASE 1 REGULATORY SUBUNIT 26"/>
    <property type="match status" value="1"/>
</dbReference>
<feature type="domain" description="Protein phosphatase 1 regulatory subunit 26 N-terminal" evidence="2">
    <location>
        <begin position="1"/>
        <end position="837"/>
    </location>
</feature>
<dbReference type="Pfam" id="PF15740">
    <property type="entry name" value="PPP1R26_N"/>
    <property type="match status" value="1"/>
</dbReference>
<feature type="region of interest" description="Disordered" evidence="1">
    <location>
        <begin position="1131"/>
        <end position="1155"/>
    </location>
</feature>
<feature type="region of interest" description="Disordered" evidence="1">
    <location>
        <begin position="833"/>
        <end position="890"/>
    </location>
</feature>
<dbReference type="PANTHER" id="PTHR15724">
    <property type="entry name" value="PROTEIN PHOSPHATASE 1 REGULATORY SUBUNIT 26"/>
    <property type="match status" value="1"/>
</dbReference>
<reference evidence="3" key="1">
    <citation type="submission" date="2020-03" db="EMBL/GenBank/DDBJ databases">
        <title>Studies in the Genomics of Life Span.</title>
        <authorList>
            <person name="Glass D."/>
        </authorList>
    </citation>
    <scope>NUCLEOTIDE SEQUENCE</scope>
    <source>
        <strain evidence="3">SUZIE</strain>
        <tissue evidence="3">Muscle</tissue>
    </source>
</reference>
<evidence type="ECO:0000256" key="1">
    <source>
        <dbReference type="SAM" id="MobiDB-lite"/>
    </source>
</evidence>
<dbReference type="GO" id="GO:0004864">
    <property type="term" value="F:protein phosphatase inhibitor activity"/>
    <property type="evidence" value="ECO:0007669"/>
    <property type="project" value="InterPro"/>
</dbReference>
<protein>
    <submittedName>
        <fullName evidence="3">Protein phosphatase 1 regulatory subunit 26</fullName>
    </submittedName>
</protein>
<feature type="region of interest" description="Disordered" evidence="1">
    <location>
        <begin position="144"/>
        <end position="470"/>
    </location>
</feature>
<dbReference type="EMBL" id="JAATJV010398279">
    <property type="protein sequence ID" value="MBZ3885156.1"/>
    <property type="molecule type" value="Genomic_DNA"/>
</dbReference>
<proteinExistence type="predicted"/>
<feature type="compositionally biased region" description="Polar residues" evidence="1">
    <location>
        <begin position="614"/>
        <end position="626"/>
    </location>
</feature>
<dbReference type="Proteomes" id="UP001166674">
    <property type="component" value="Unassembled WGS sequence"/>
</dbReference>
<comment type="caution">
    <text evidence="3">The sequence shown here is derived from an EMBL/GenBank/DDBJ whole genome shotgun (WGS) entry which is preliminary data.</text>
</comment>
<feature type="compositionally biased region" description="Basic and acidic residues" evidence="1">
    <location>
        <begin position="661"/>
        <end position="679"/>
    </location>
</feature>
<feature type="region of interest" description="Disordered" evidence="1">
    <location>
        <begin position="106"/>
        <end position="129"/>
    </location>
</feature>
<feature type="region of interest" description="Disordered" evidence="1">
    <location>
        <begin position="1170"/>
        <end position="1204"/>
    </location>
</feature>
<evidence type="ECO:0000259" key="2">
    <source>
        <dbReference type="Pfam" id="PF15740"/>
    </source>
</evidence>
<dbReference type="AlphaFoldDB" id="A0AA41N7E9"/>
<dbReference type="InterPro" id="IPR026130">
    <property type="entry name" value="PPP1R26"/>
</dbReference>
<accession>A0AA41N7E9</accession>
<feature type="compositionally biased region" description="Basic and acidic residues" evidence="1">
    <location>
        <begin position="229"/>
        <end position="250"/>
    </location>
</feature>
<feature type="region of interest" description="Disordered" evidence="1">
    <location>
        <begin position="490"/>
        <end position="528"/>
    </location>
</feature>
<evidence type="ECO:0000313" key="3">
    <source>
        <dbReference type="EMBL" id="MBZ3885156.1"/>
    </source>
</evidence>
<feature type="compositionally biased region" description="Polar residues" evidence="1">
    <location>
        <begin position="204"/>
        <end position="222"/>
    </location>
</feature>
<feature type="region of interest" description="Disordered" evidence="1">
    <location>
        <begin position="1021"/>
        <end position="1059"/>
    </location>
</feature>
<sequence>MFLMNAPPVVALQSKWEAFGPPGSFRFPGCFSESKEAVARASVSARVQMLISTLQRGEATLGTHDEQATQRSQRAERCREARLAANPALRSEQPAFAACGLAAHRHPPGREEAADLGPLEQDSDSDDSVDRDIEEAIQEYLKAKSGAAQPMSSGAHPSGATGGGIRCKPELLHSGTPPALCPPELALGSGRVPGSPGEAGGVQGSASPGSVSSEDSFEQSIQAEIEQFLSEKRQQENQKCDGSVDKKTDPNENSARSALRFDQEPPVRAPPRHSLMGACKEFVFRRPPRSTRASTAPSSLRPKVATESEPLGSSRPAAPKPQAAQSRGGGKRSCGAGRKGRRSRSSALQQEASDSSSDDGIEEAIQLYQLEKTRKEASGDPPPRAQLGEEKGPDLPTSSTSSSLKSAFPETPRRAPSRRKPVAPRATDPSPGGPDSDVLSKPPKDARAAVPPASSTTRSEPVERASCRADSSAELMCAEAILDISKTILPAPVEGSDGPTSMSPLFCSPNVPSRSDGDSSSVDSDDSIEQEIRTFLALKAQSGSLLARAESCPQPTPGPLSPLGSSSQTGVPKAPLSKTADLPLGCRRKRRGGGNAARSSTPKKTREAKEGTQDGDSSQGQAQPGRSGQDPPGQGKAGETLGRECQARGGSVSQGLGGQGKAEEGRSVGEGESSEDKSSSLDSDEDLDTAIKDLLRSKRKLKKRCRDPWTACRKKVRFSTPETQLVHKLGAWKDRGPRVLRSCLSTSRRDSRACLGRRPPGTFSSTTEGRKLGGEDAAPALQSRRRAPEETPFSKETGARDHACSAPSSLSEDSSVDSDDSIELEIRKFLAEKAKESVSSSAVQGGSPAQPEELCRKEPGPAQQPGVCTRSQRARGGPPPAEALRGTERAGGQCAASLFIPGGKGTPRMEHTSRLPAAAGRCEPAVPRGASGNLSARGCPVSRRNVYVHKDQSPPGAEPAATESTFGQLPSCAKAGAETGSSVGTFHVNYGSRSLLTPSSGPQAELALPWSDLAHQSRLPSPWALTPEGRSSAWTGGLGGEKEKGTQGQARVPHSLTSEPRKNLPFAGFSPLLSTQLFHFGKSVSWGGQQAGLFCPQLGLPLQGPSFSAFRETQVGPSPVFGSPHLLVKKDGGHWPSRKAQAGLGLQDKRNSGSEEDVLDLRYRRRVVDRDDQDQETLGSDASECSDSSVEDGSPVAKGRVLKL</sequence>
<dbReference type="InterPro" id="IPR031474">
    <property type="entry name" value="PPP1R26_N"/>
</dbReference>
<feature type="compositionally biased region" description="Basic and acidic residues" evidence="1">
    <location>
        <begin position="786"/>
        <end position="803"/>
    </location>
</feature>
<name>A0AA41N7E9_SCICA</name>
<evidence type="ECO:0000313" key="4">
    <source>
        <dbReference type="Proteomes" id="UP001166674"/>
    </source>
</evidence>
<feature type="compositionally biased region" description="Polar residues" evidence="1">
    <location>
        <begin position="1176"/>
        <end position="1188"/>
    </location>
</feature>
<feature type="region of interest" description="Disordered" evidence="1">
    <location>
        <begin position="746"/>
        <end position="820"/>
    </location>
</feature>
<keyword evidence="4" id="KW-1185">Reference proteome</keyword>
<feature type="region of interest" description="Disordered" evidence="1">
    <location>
        <begin position="543"/>
        <end position="687"/>
    </location>
</feature>